<feature type="transmembrane region" description="Helical" evidence="5">
    <location>
        <begin position="310"/>
        <end position="333"/>
    </location>
</feature>
<evidence type="ECO:0000313" key="6">
    <source>
        <dbReference type="EMBL" id="KAB8078759.1"/>
    </source>
</evidence>
<evidence type="ECO:0000256" key="3">
    <source>
        <dbReference type="ARBA" id="ARBA00022989"/>
    </source>
</evidence>
<dbReference type="GO" id="GO:0005886">
    <property type="term" value="C:plasma membrane"/>
    <property type="evidence" value="ECO:0007669"/>
    <property type="project" value="UniProtKB-SubCell"/>
</dbReference>
<keyword evidence="2 5" id="KW-0812">Transmembrane</keyword>
<evidence type="ECO:0000256" key="5">
    <source>
        <dbReference type="SAM" id="Phobius"/>
    </source>
</evidence>
<dbReference type="GO" id="GO:0050897">
    <property type="term" value="F:cobalt ion binding"/>
    <property type="evidence" value="ECO:0007669"/>
    <property type="project" value="TreeGrafter"/>
</dbReference>
<feature type="transmembrane region" description="Helical" evidence="5">
    <location>
        <begin position="353"/>
        <end position="377"/>
    </location>
</feature>
<dbReference type="EMBL" id="ML732155">
    <property type="protein sequence ID" value="KAB8078759.1"/>
    <property type="molecule type" value="Genomic_DNA"/>
</dbReference>
<sequence length="402" mass="46671">MSSSSTDTAQLPENGITIFEDDGADQLKKKVAENLELFLEADQQSSVQVIFTKPGTLERCASLELPDDFRRTLTADLNASFHTEYCFIGNDITGHLSWTLFKIKMVENPTKYDWIQASVFVHWDILANQQRVFFVDVPHDKQKQIQESFPSWDMRDRNPWIWHAVFGHAMKYLYDESIWRLRHVVRGVEKERLTSSDNDLPAYFKDLHDSGRHVVHLIETMEVAEHTMNSLVAEHARYRTEFSDEVINKKNLVDKNLHLRTAQKIAFIAKEVHSLKTRAKTLSDRLTSEIQLANNLVSHEMSRNTRYDSLVTKTLSFVGMIYLPGTFVSGIFGTNFFDFQSGETESWEMSREFWLYWAVTIPLTLATFAVWALWHYWAELRLNKSGKEKKKEQEGKDASKMA</sequence>
<evidence type="ECO:0000256" key="2">
    <source>
        <dbReference type="ARBA" id="ARBA00022692"/>
    </source>
</evidence>
<dbReference type="Proteomes" id="UP000326565">
    <property type="component" value="Unassembled WGS sequence"/>
</dbReference>
<keyword evidence="3 5" id="KW-1133">Transmembrane helix</keyword>
<protein>
    <submittedName>
        <fullName evidence="6">Uncharacterized protein</fullName>
    </submittedName>
</protein>
<dbReference type="GO" id="GO:0000287">
    <property type="term" value="F:magnesium ion binding"/>
    <property type="evidence" value="ECO:0007669"/>
    <property type="project" value="TreeGrafter"/>
</dbReference>
<evidence type="ECO:0000256" key="4">
    <source>
        <dbReference type="ARBA" id="ARBA00023136"/>
    </source>
</evidence>
<proteinExistence type="predicted"/>
<comment type="subcellular location">
    <subcellularLocation>
        <location evidence="1">Cell membrane</location>
        <topology evidence="1">Multi-pass membrane protein</topology>
    </subcellularLocation>
</comment>
<dbReference type="Pfam" id="PF01544">
    <property type="entry name" value="CorA"/>
    <property type="match status" value="1"/>
</dbReference>
<dbReference type="PANTHER" id="PTHR46494:SF1">
    <property type="entry name" value="CORA FAMILY METAL ION TRANSPORTER (EUROFUNG)"/>
    <property type="match status" value="1"/>
</dbReference>
<gene>
    <name evidence="6" type="ORF">BDV29DRAFT_129443</name>
</gene>
<evidence type="ECO:0000313" key="7">
    <source>
        <dbReference type="Proteomes" id="UP000326565"/>
    </source>
</evidence>
<dbReference type="AlphaFoldDB" id="A0A5N5XDE6"/>
<name>A0A5N5XDE6_9EURO</name>
<organism evidence="6 7">
    <name type="scientific">Aspergillus leporis</name>
    <dbReference type="NCBI Taxonomy" id="41062"/>
    <lineage>
        <taxon>Eukaryota</taxon>
        <taxon>Fungi</taxon>
        <taxon>Dikarya</taxon>
        <taxon>Ascomycota</taxon>
        <taxon>Pezizomycotina</taxon>
        <taxon>Eurotiomycetes</taxon>
        <taxon>Eurotiomycetidae</taxon>
        <taxon>Eurotiales</taxon>
        <taxon>Aspergillaceae</taxon>
        <taxon>Aspergillus</taxon>
        <taxon>Aspergillus subgen. Circumdati</taxon>
    </lineage>
</organism>
<evidence type="ECO:0000256" key="1">
    <source>
        <dbReference type="ARBA" id="ARBA00004651"/>
    </source>
</evidence>
<dbReference type="OrthoDB" id="5207033at2759"/>
<dbReference type="GO" id="GO:0015087">
    <property type="term" value="F:cobalt ion transmembrane transporter activity"/>
    <property type="evidence" value="ECO:0007669"/>
    <property type="project" value="TreeGrafter"/>
</dbReference>
<dbReference type="Gene3D" id="1.20.58.340">
    <property type="entry name" value="Magnesium transport protein CorA, transmembrane region"/>
    <property type="match status" value="1"/>
</dbReference>
<dbReference type="GO" id="GO:0015095">
    <property type="term" value="F:magnesium ion transmembrane transporter activity"/>
    <property type="evidence" value="ECO:0007669"/>
    <property type="project" value="TreeGrafter"/>
</dbReference>
<dbReference type="InterPro" id="IPR045863">
    <property type="entry name" value="CorA_TM1_TM2"/>
</dbReference>
<dbReference type="SUPFAM" id="SSF144083">
    <property type="entry name" value="Magnesium transport protein CorA, transmembrane region"/>
    <property type="match status" value="1"/>
</dbReference>
<accession>A0A5N5XDE6</accession>
<keyword evidence="7" id="KW-1185">Reference proteome</keyword>
<reference evidence="6 7" key="1">
    <citation type="submission" date="2019-04" db="EMBL/GenBank/DDBJ databases">
        <title>Friends and foes A comparative genomics study of 23 Aspergillus species from section Flavi.</title>
        <authorList>
            <consortium name="DOE Joint Genome Institute"/>
            <person name="Kjaerbolling I."/>
            <person name="Vesth T."/>
            <person name="Frisvad J.C."/>
            <person name="Nybo J.L."/>
            <person name="Theobald S."/>
            <person name="Kildgaard S."/>
            <person name="Isbrandt T."/>
            <person name="Kuo A."/>
            <person name="Sato A."/>
            <person name="Lyhne E.K."/>
            <person name="Kogle M.E."/>
            <person name="Wiebenga A."/>
            <person name="Kun R.S."/>
            <person name="Lubbers R.J."/>
            <person name="Makela M.R."/>
            <person name="Barry K."/>
            <person name="Chovatia M."/>
            <person name="Clum A."/>
            <person name="Daum C."/>
            <person name="Haridas S."/>
            <person name="He G."/>
            <person name="LaButti K."/>
            <person name="Lipzen A."/>
            <person name="Mondo S."/>
            <person name="Riley R."/>
            <person name="Salamov A."/>
            <person name="Simmons B.A."/>
            <person name="Magnuson J.K."/>
            <person name="Henrissat B."/>
            <person name="Mortensen U.H."/>
            <person name="Larsen T.O."/>
            <person name="Devries R.P."/>
            <person name="Grigoriev I.V."/>
            <person name="Machida M."/>
            <person name="Baker S.E."/>
            <person name="Andersen M.R."/>
        </authorList>
    </citation>
    <scope>NUCLEOTIDE SEQUENCE [LARGE SCALE GENOMIC DNA]</scope>
    <source>
        <strain evidence="6 7">CBS 151.66</strain>
    </source>
</reference>
<dbReference type="PANTHER" id="PTHR46494">
    <property type="entry name" value="CORA FAMILY METAL ION TRANSPORTER (EUROFUNG)"/>
    <property type="match status" value="1"/>
</dbReference>
<keyword evidence="4 5" id="KW-0472">Membrane</keyword>
<dbReference type="InterPro" id="IPR002523">
    <property type="entry name" value="MgTranspt_CorA/ZnTranspt_ZntB"/>
</dbReference>